<sequence length="433" mass="45591">MSDHRPPLPPGLRAYLTGPELAGVWSTARARLERNGLQITGTISVDLDAAAADRLSGLLSRPLQTGPGRPVKLADLDEALRRSAAQLGLVSALQAIHGRPVTDHRAARRDVQTQWDAVWLRLDAALAGAGLADAAWVPAWIAGMRSTGVLTRAGIDAADRALDHAVAALAVLLPPADRPTVELAALASRVTGDAHGLDDTTLASLVLLRAAALAHDRPVPETAAQRRDLWQLLGVATDAVSGTVLTWRLQPPSEDRWSRMMRDRANLGLITHLTLHELDRAGAVSYAGPGQVVSVCENPQVLQAAAHAGVEAPLICLSGNPATVGTRLLRALISAGNPVRYHGDFDWPGVAIAGRIISLGASPWRMSATDYRTAAAMLDPDHAIALTGKPVPTAWEPALSAAMQARGLAVHEESLLGVLLMDLADDHGTTISP</sequence>
<gene>
    <name evidence="3" type="ORF">Dsi01nite_030140</name>
</gene>
<dbReference type="AlphaFoldDB" id="A0A919PMT6"/>
<dbReference type="Pfam" id="PF09664">
    <property type="entry name" value="DUF2399"/>
    <property type="match status" value="1"/>
</dbReference>
<dbReference type="Pfam" id="PF11796">
    <property type="entry name" value="DUF3323"/>
    <property type="match status" value="1"/>
</dbReference>
<dbReference type="NCBIfam" id="TIGR02679">
    <property type="entry name" value="TIGR02679 family protein"/>
    <property type="match status" value="1"/>
</dbReference>
<feature type="domain" description="DUF2399" evidence="1">
    <location>
        <begin position="271"/>
        <end position="423"/>
    </location>
</feature>
<protein>
    <recommendedName>
        <fullName evidence="5">TIGR02679 family protein</fullName>
    </recommendedName>
</protein>
<organism evidence="3 4">
    <name type="scientific">Dactylosporangium siamense</name>
    <dbReference type="NCBI Taxonomy" id="685454"/>
    <lineage>
        <taxon>Bacteria</taxon>
        <taxon>Bacillati</taxon>
        <taxon>Actinomycetota</taxon>
        <taxon>Actinomycetes</taxon>
        <taxon>Micromonosporales</taxon>
        <taxon>Micromonosporaceae</taxon>
        <taxon>Dactylosporangium</taxon>
    </lineage>
</organism>
<dbReference type="InterPro" id="IPR013495">
    <property type="entry name" value="CHP02679"/>
</dbReference>
<evidence type="ECO:0000259" key="2">
    <source>
        <dbReference type="Pfam" id="PF11796"/>
    </source>
</evidence>
<reference evidence="3" key="1">
    <citation type="submission" date="2021-01" db="EMBL/GenBank/DDBJ databases">
        <title>Whole genome shotgun sequence of Dactylosporangium siamense NBRC 106093.</title>
        <authorList>
            <person name="Komaki H."/>
            <person name="Tamura T."/>
        </authorList>
    </citation>
    <scope>NUCLEOTIDE SEQUENCE</scope>
    <source>
        <strain evidence="3">NBRC 106093</strain>
    </source>
</reference>
<dbReference type="InterPro" id="IPR024465">
    <property type="entry name" value="DUF2399"/>
</dbReference>
<accession>A0A919PMT6</accession>
<feature type="domain" description="Conserved hypothetical protein CHP02679 N terminus" evidence="2">
    <location>
        <begin position="40"/>
        <end position="250"/>
    </location>
</feature>
<comment type="caution">
    <text evidence="3">The sequence shown here is derived from an EMBL/GenBank/DDBJ whole genome shotgun (WGS) entry which is preliminary data.</text>
</comment>
<dbReference type="Proteomes" id="UP000660611">
    <property type="component" value="Unassembled WGS sequence"/>
</dbReference>
<evidence type="ECO:0000313" key="4">
    <source>
        <dbReference type="Proteomes" id="UP000660611"/>
    </source>
</evidence>
<name>A0A919PMT6_9ACTN</name>
<dbReference type="EMBL" id="BONQ01000047">
    <property type="protein sequence ID" value="GIG44973.1"/>
    <property type="molecule type" value="Genomic_DNA"/>
</dbReference>
<evidence type="ECO:0000313" key="3">
    <source>
        <dbReference type="EMBL" id="GIG44973.1"/>
    </source>
</evidence>
<evidence type="ECO:0008006" key="5">
    <source>
        <dbReference type="Google" id="ProtNLM"/>
    </source>
</evidence>
<dbReference type="RefSeq" id="WP_203846771.1">
    <property type="nucleotide sequence ID" value="NZ_BAAAVW010000007.1"/>
</dbReference>
<evidence type="ECO:0000259" key="1">
    <source>
        <dbReference type="Pfam" id="PF09664"/>
    </source>
</evidence>
<keyword evidence="4" id="KW-1185">Reference proteome</keyword>
<dbReference type="InterPro" id="IPR024466">
    <property type="entry name" value="CHP02679_N"/>
</dbReference>
<proteinExistence type="predicted"/>